<reference evidence="3" key="1">
    <citation type="submission" date="2016-02" db="EMBL/GenBank/DDBJ databases">
        <authorList>
            <person name="Holder M.E."/>
            <person name="Ajami N.J."/>
            <person name="Petrosino J.F."/>
        </authorList>
    </citation>
    <scope>NUCLEOTIDE SEQUENCE [LARGE SCALE GENOMIC DNA]</scope>
    <source>
        <strain evidence="3">CCUG 45958</strain>
    </source>
</reference>
<dbReference type="InterPro" id="IPR052917">
    <property type="entry name" value="Stress-Dev_Protein"/>
</dbReference>
<dbReference type="SUPFAM" id="SSF50475">
    <property type="entry name" value="FMN-binding split barrel"/>
    <property type="match status" value="1"/>
</dbReference>
<keyword evidence="3" id="KW-1185">Reference proteome</keyword>
<sequence>MSKELQEISRILSETPMCFIATMDGTQPRVRAFQFQFEQDGKLWFCTARNKDVFKQLQANPAVEICAVKQDMTWLRLTGKMALADDMAVKERVLAARPLIKGIYGSADNPVFASLCLEHGEYVIADFSGNPPRKGTF</sequence>
<dbReference type="PANTHER" id="PTHR34818:SF1">
    <property type="entry name" value="PROTEIN BLI-3"/>
    <property type="match status" value="1"/>
</dbReference>
<dbReference type="InterPro" id="IPR011576">
    <property type="entry name" value="Pyridox_Oxase_N"/>
</dbReference>
<dbReference type="EMBL" id="CP014229">
    <property type="protein sequence ID" value="AMD91280.1"/>
    <property type="molecule type" value="Genomic_DNA"/>
</dbReference>
<dbReference type="Gene3D" id="2.30.110.10">
    <property type="entry name" value="Electron Transport, Fmn-binding Protein, Chain A"/>
    <property type="match status" value="1"/>
</dbReference>
<gene>
    <name evidence="2" type="ORF">AXF13_14730</name>
</gene>
<dbReference type="RefSeq" id="WP_062254366.1">
    <property type="nucleotide sequence ID" value="NZ_CP014229.1"/>
</dbReference>
<evidence type="ECO:0000259" key="1">
    <source>
        <dbReference type="Pfam" id="PF01243"/>
    </source>
</evidence>
<dbReference type="STRING" id="44742.AXF13_14730"/>
<evidence type="ECO:0000313" key="3">
    <source>
        <dbReference type="Proteomes" id="UP000069241"/>
    </source>
</evidence>
<proteinExistence type="predicted"/>
<dbReference type="InterPro" id="IPR012349">
    <property type="entry name" value="Split_barrel_FMN-bd"/>
</dbReference>
<accession>A0A109W512</accession>
<dbReference type="Proteomes" id="UP000069241">
    <property type="component" value="Chromosome"/>
</dbReference>
<evidence type="ECO:0000313" key="2">
    <source>
        <dbReference type="EMBL" id="AMD91280.1"/>
    </source>
</evidence>
<dbReference type="Pfam" id="PF01243">
    <property type="entry name" value="PNPOx_N"/>
    <property type="match status" value="1"/>
</dbReference>
<organism evidence="2 3">
    <name type="scientific">Desulfovibrio fairfieldensis</name>
    <dbReference type="NCBI Taxonomy" id="44742"/>
    <lineage>
        <taxon>Bacteria</taxon>
        <taxon>Pseudomonadati</taxon>
        <taxon>Thermodesulfobacteriota</taxon>
        <taxon>Desulfovibrionia</taxon>
        <taxon>Desulfovibrionales</taxon>
        <taxon>Desulfovibrionaceae</taxon>
        <taxon>Desulfovibrio</taxon>
    </lineage>
</organism>
<name>A0A109W512_9BACT</name>
<dbReference type="PANTHER" id="PTHR34818">
    <property type="entry name" value="PROTEIN BLI-3"/>
    <property type="match status" value="1"/>
</dbReference>
<dbReference type="AlphaFoldDB" id="A0A109W512"/>
<dbReference type="KEGG" id="dfi:AXF13_14730"/>
<feature type="domain" description="Pyridoxamine 5'-phosphate oxidase N-terminal" evidence="1">
    <location>
        <begin position="6"/>
        <end position="97"/>
    </location>
</feature>
<protein>
    <submittedName>
        <fullName evidence="2">Pyridoxamine 5'-phosphate oxidase</fullName>
    </submittedName>
</protein>